<dbReference type="HOGENOM" id="CLU_059311_1_0_9"/>
<dbReference type="InterPro" id="IPR044911">
    <property type="entry name" value="V-type_ATPase_csu/dsu_dom_3"/>
</dbReference>
<keyword evidence="2" id="KW-0813">Transport</keyword>
<keyword evidence="5" id="KW-1185">Reference proteome</keyword>
<sequence length="333" mass="38769">MNDLAYSGINTTVRILEQQLLSKDIMNSLLASKELQQALEVLQKTAYGFQTDELLQTKQFDAVLMKHLKNQYEELYELTPTPELLDIFSIRYTYHNLKVLLKEKFAKKDFSHLLIPIGRYSLVTLKQLVETRDSQDVPSVMVKAVREAYEDFENFERLETADVFMDTYYFRHLRMLERELQDDKVTEFVNLMIDLENIATLIRASAQKQSRSFLQTVLSNEGTVSKTQLIDTFQELGWASLIQLFEGVSYKEELESILSQENISVLKLELLKDECIYRYLKDATFDAFGPYPSLAYIHASEMEVKNIRLILVGIDNGFSEEQLRERMRPVYGS</sequence>
<dbReference type="SUPFAM" id="SSF103486">
    <property type="entry name" value="V-type ATP synthase subunit C"/>
    <property type="match status" value="1"/>
</dbReference>
<name>D0BMX2_9LACT</name>
<dbReference type="EMBL" id="ACRF02000005">
    <property type="protein sequence ID" value="EEW92826.1"/>
    <property type="molecule type" value="Genomic_DNA"/>
</dbReference>
<evidence type="ECO:0000256" key="1">
    <source>
        <dbReference type="ARBA" id="ARBA00006709"/>
    </source>
</evidence>
<dbReference type="RefSeq" id="WP_006703584.1">
    <property type="nucleotide sequence ID" value="NZ_KI391971.1"/>
</dbReference>
<evidence type="ECO:0000313" key="5">
    <source>
        <dbReference type="Proteomes" id="UP000002939"/>
    </source>
</evidence>
<evidence type="ECO:0000256" key="3">
    <source>
        <dbReference type="ARBA" id="ARBA00023065"/>
    </source>
</evidence>
<accession>D0BMX2</accession>
<evidence type="ECO:0000256" key="2">
    <source>
        <dbReference type="ARBA" id="ARBA00022448"/>
    </source>
</evidence>
<comment type="caution">
    <text evidence="4">The sequence shown here is derived from an EMBL/GenBank/DDBJ whole genome shotgun (WGS) entry which is preliminary data.</text>
</comment>
<reference evidence="4" key="2">
    <citation type="submission" date="2011-10" db="EMBL/GenBank/DDBJ databases">
        <title>The Genome Sequence of Granulicatella elegans ATCC 700633.</title>
        <authorList>
            <consortium name="The Broad Institute Genome Sequencing Platform"/>
            <consortium name="The Broad Institute Genome Sequencing Center for Infectious Disease"/>
            <person name="Earl A."/>
            <person name="Ward D."/>
            <person name="Feldgarden M."/>
            <person name="Gevers D."/>
            <person name="Sibley C.D."/>
            <person name="Field T.R."/>
            <person name="Grinwis M."/>
            <person name="Eshaghurshan C.S."/>
            <person name="Surette M.G."/>
            <person name="Young S.K."/>
            <person name="Zeng Q."/>
            <person name="Gargeya S."/>
            <person name="Fitzgerald M."/>
            <person name="Haas B."/>
            <person name="Abouelleil A."/>
            <person name="Alvarado L."/>
            <person name="Arachchi H.M."/>
            <person name="Berlin A."/>
            <person name="Brown A."/>
            <person name="Chapman S.B."/>
            <person name="Chen Z."/>
            <person name="Dunbar C."/>
            <person name="Freedman E."/>
            <person name="Gearin G."/>
            <person name="Goldberg J."/>
            <person name="Griggs A."/>
            <person name="Gujja S."/>
            <person name="Heiman D."/>
            <person name="Howarth C."/>
            <person name="Larson L."/>
            <person name="Lui A."/>
            <person name="MacDonald P.J.P."/>
            <person name="Montmayeur A."/>
            <person name="Murphy C."/>
            <person name="Neiman D."/>
            <person name="Pearson M."/>
            <person name="Priest M."/>
            <person name="Roberts A."/>
            <person name="Saif S."/>
            <person name="Shea T."/>
            <person name="Shenoy N."/>
            <person name="Sisk P."/>
            <person name="Stolte C."/>
            <person name="Sykes S."/>
            <person name="Wortman J."/>
            <person name="Nusbaum C."/>
            <person name="Birren B."/>
        </authorList>
    </citation>
    <scope>NUCLEOTIDE SEQUENCE [LARGE SCALE GENOMIC DNA]</scope>
    <source>
        <strain evidence="4">ATCC 700633</strain>
    </source>
</reference>
<keyword evidence="3" id="KW-0406">Ion transport</keyword>
<dbReference type="STRING" id="626369.HMPREF0446_01307"/>
<dbReference type="InterPro" id="IPR036079">
    <property type="entry name" value="ATPase_csu/dsu_sf"/>
</dbReference>
<dbReference type="InterPro" id="IPR035067">
    <property type="entry name" value="V-type_ATPase_csu/dsu"/>
</dbReference>
<organism evidence="4 5">
    <name type="scientific">Granulicatella elegans ATCC 700633</name>
    <dbReference type="NCBI Taxonomy" id="626369"/>
    <lineage>
        <taxon>Bacteria</taxon>
        <taxon>Bacillati</taxon>
        <taxon>Bacillota</taxon>
        <taxon>Bacilli</taxon>
        <taxon>Lactobacillales</taxon>
        <taxon>Carnobacteriaceae</taxon>
        <taxon>Granulicatella</taxon>
    </lineage>
</organism>
<dbReference type="InterPro" id="IPR050873">
    <property type="entry name" value="V-ATPase_V0D/AC39_subunit"/>
</dbReference>
<gene>
    <name evidence="4" type="ORF">HMPREF0446_01307</name>
</gene>
<dbReference type="PANTHER" id="PTHR38682:SF1">
    <property type="entry name" value="V-TYPE ATP SYNTHASE SUBUNIT C"/>
    <property type="match status" value="1"/>
</dbReference>
<dbReference type="OrthoDB" id="1653at2"/>
<dbReference type="eggNOG" id="COG1527">
    <property type="taxonomic scope" value="Bacteria"/>
</dbReference>
<evidence type="ECO:0000313" key="4">
    <source>
        <dbReference type="EMBL" id="EEW92826.1"/>
    </source>
</evidence>
<dbReference type="AlphaFoldDB" id="D0BMX2"/>
<protein>
    <submittedName>
        <fullName evidence="4">Uncharacterized protein</fullName>
    </submittedName>
</protein>
<dbReference type="Gene3D" id="1.20.1690.10">
    <property type="entry name" value="V-type ATP synthase subunit C domain"/>
    <property type="match status" value="2"/>
</dbReference>
<reference evidence="4" key="1">
    <citation type="submission" date="2009-09" db="EMBL/GenBank/DDBJ databases">
        <authorList>
            <consortium name="The Broad Institute Genome Sequencing Platform"/>
            <person name="Ward D."/>
            <person name="Feldgarden M."/>
            <person name="Earl A."/>
            <person name="Young S.K."/>
            <person name="Zeng Q."/>
            <person name="Koehrsen M."/>
            <person name="Alvarado L."/>
            <person name="Berlin A."/>
            <person name="Bochicchio J."/>
            <person name="Borenstein D."/>
            <person name="Chapman S.B."/>
            <person name="Chen Z."/>
            <person name="Engels R."/>
            <person name="Freedman E."/>
            <person name="Gellesch M."/>
            <person name="Goldberg J."/>
            <person name="Griggs A."/>
            <person name="Gujja S."/>
            <person name="Heilman E."/>
            <person name="Heiman D."/>
            <person name="Hepburn T."/>
            <person name="Howarth C."/>
            <person name="Jen D."/>
            <person name="Larson L."/>
            <person name="Lewis B."/>
            <person name="Mehta T."/>
            <person name="Park D."/>
            <person name="Pearson M."/>
            <person name="Roberts A."/>
            <person name="Saif S."/>
            <person name="Shea T."/>
            <person name="Shenoy N."/>
            <person name="Sisk P."/>
            <person name="Stolte C."/>
            <person name="Sykes S."/>
            <person name="Thomson T."/>
            <person name="Walk T."/>
            <person name="White J."/>
            <person name="Yandava C."/>
            <person name="Sibley C.D."/>
            <person name="Field T.R."/>
            <person name="Grinwis M."/>
            <person name="Eshaghurshan C.S."/>
            <person name="Surette M.G."/>
            <person name="Haas B."/>
            <person name="Nusbaum C."/>
            <person name="Birren B."/>
        </authorList>
    </citation>
    <scope>NUCLEOTIDE SEQUENCE [LARGE SCALE GENOMIC DNA]</scope>
    <source>
        <strain evidence="4">ATCC 700633</strain>
    </source>
</reference>
<dbReference type="GO" id="GO:0046961">
    <property type="term" value="F:proton-transporting ATPase activity, rotational mechanism"/>
    <property type="evidence" value="ECO:0007669"/>
    <property type="project" value="InterPro"/>
</dbReference>
<dbReference type="PANTHER" id="PTHR38682">
    <property type="entry name" value="V-TYPE ATP SYNTHASE SUBUNIT C"/>
    <property type="match status" value="1"/>
</dbReference>
<dbReference type="InterPro" id="IPR002843">
    <property type="entry name" value="ATPase_V0-cplx_csu/dsu"/>
</dbReference>
<dbReference type="Pfam" id="PF01992">
    <property type="entry name" value="vATP-synt_AC39"/>
    <property type="match status" value="1"/>
</dbReference>
<dbReference type="Proteomes" id="UP000002939">
    <property type="component" value="Unassembled WGS sequence"/>
</dbReference>
<dbReference type="Gene3D" id="1.10.132.50">
    <property type="entry name" value="ATP synthase (C/AC39) subunit, domain 3"/>
    <property type="match status" value="1"/>
</dbReference>
<proteinExistence type="inferred from homology"/>
<comment type="similarity">
    <text evidence="1">Belongs to the V-ATPase V0D/AC39 subunit family.</text>
</comment>